<dbReference type="GO" id="GO:0006935">
    <property type="term" value="P:chemotaxis"/>
    <property type="evidence" value="ECO:0007669"/>
    <property type="project" value="UniProtKB-KW"/>
</dbReference>
<dbReference type="GO" id="GO:0003774">
    <property type="term" value="F:cytoskeletal motor activity"/>
    <property type="evidence" value="ECO:0007669"/>
    <property type="project" value="UniProtKB-UniRule"/>
</dbReference>
<dbReference type="Gene3D" id="2.30.330.10">
    <property type="entry name" value="SpoA-like"/>
    <property type="match status" value="1"/>
</dbReference>
<dbReference type="GO" id="GO:0009425">
    <property type="term" value="C:bacterial-type flagellum basal body"/>
    <property type="evidence" value="ECO:0007669"/>
    <property type="project" value="UniProtKB-SubCell"/>
</dbReference>
<evidence type="ECO:0000313" key="11">
    <source>
        <dbReference type="Proteomes" id="UP000259273"/>
    </source>
</evidence>
<reference evidence="10 11" key="1">
    <citation type="journal article" date="2018" name="Nat. Biotechnol.">
        <title>A standardized bacterial taxonomy based on genome phylogeny substantially revises the tree of life.</title>
        <authorList>
            <person name="Parks D.H."/>
            <person name="Chuvochina M."/>
            <person name="Waite D.W."/>
            <person name="Rinke C."/>
            <person name="Skarshewski A."/>
            <person name="Chaumeil P.A."/>
            <person name="Hugenholtz P."/>
        </authorList>
    </citation>
    <scope>NUCLEOTIDE SEQUENCE [LARGE SCALE GENOMIC DNA]</scope>
    <source>
        <strain evidence="10">UBA9158</strain>
    </source>
</reference>
<dbReference type="PRINTS" id="PR00956">
    <property type="entry name" value="FLGMOTORFLIN"/>
</dbReference>
<evidence type="ECO:0000256" key="8">
    <source>
        <dbReference type="SAM" id="MobiDB-lite"/>
    </source>
</evidence>
<evidence type="ECO:0000259" key="9">
    <source>
        <dbReference type="Pfam" id="PF01052"/>
    </source>
</evidence>
<dbReference type="InterPro" id="IPR036429">
    <property type="entry name" value="SpoA-like_sf"/>
</dbReference>
<gene>
    <name evidence="10" type="primary">fliN</name>
    <name evidence="10" type="ORF">DCP75_09685</name>
</gene>
<evidence type="ECO:0000256" key="6">
    <source>
        <dbReference type="ARBA" id="ARBA00023136"/>
    </source>
</evidence>
<protein>
    <recommendedName>
        <fullName evidence="2 7">Flagellar motor switch protein FliN</fullName>
    </recommendedName>
</protein>
<keyword evidence="10" id="KW-0966">Cell projection</keyword>
<feature type="region of interest" description="Disordered" evidence="8">
    <location>
        <begin position="1"/>
        <end position="27"/>
    </location>
</feature>
<evidence type="ECO:0000313" key="10">
    <source>
        <dbReference type="EMBL" id="HAN27969.1"/>
    </source>
</evidence>
<comment type="caution">
    <text evidence="10">The sequence shown here is derived from an EMBL/GenBank/DDBJ whole genome shotgun (WGS) entry which is preliminary data.</text>
</comment>
<keyword evidence="7" id="KW-0975">Bacterial flagellum</keyword>
<dbReference type="Pfam" id="PF01052">
    <property type="entry name" value="FliMN_C"/>
    <property type="match status" value="1"/>
</dbReference>
<sequence>MSEQDEQGTGEPSGEALQQLSPGGAGGSGGEINFDLLLDVPVTLSVEIGRTRMSIKDLLALNQGALVELDREVNAPLDLMVNGTLIARGEVVELEGRFGLRLIDVVSPSERLKKVR</sequence>
<evidence type="ECO:0000256" key="7">
    <source>
        <dbReference type="RuleBase" id="RU362074"/>
    </source>
</evidence>
<keyword evidence="4 7" id="KW-0145">Chemotaxis</keyword>
<proteinExistence type="inferred from homology"/>
<dbReference type="STRING" id="1121937.GCA_000423125_00713"/>
<evidence type="ECO:0000256" key="2">
    <source>
        <dbReference type="ARBA" id="ARBA00021897"/>
    </source>
</evidence>
<accession>A0A3C1KMP3</accession>
<dbReference type="GO" id="GO:0005886">
    <property type="term" value="C:plasma membrane"/>
    <property type="evidence" value="ECO:0007669"/>
    <property type="project" value="UniProtKB-SubCell"/>
</dbReference>
<dbReference type="PANTHER" id="PTHR43484">
    <property type="match status" value="1"/>
</dbReference>
<dbReference type="AlphaFoldDB" id="A0A3C1KMP3"/>
<keyword evidence="3 7" id="KW-1003">Cell membrane</keyword>
<keyword evidence="5 7" id="KW-0283">Flagellar rotation</keyword>
<dbReference type="PANTHER" id="PTHR43484:SF1">
    <property type="entry name" value="FLAGELLAR MOTOR SWITCH PROTEIN FLIN"/>
    <property type="match status" value="1"/>
</dbReference>
<evidence type="ECO:0000256" key="3">
    <source>
        <dbReference type="ARBA" id="ARBA00022475"/>
    </source>
</evidence>
<keyword evidence="10" id="KW-0282">Flagellum</keyword>
<comment type="subcellular location">
    <subcellularLocation>
        <location evidence="7">Cell membrane</location>
        <topology evidence="7">Peripheral membrane protein</topology>
        <orientation evidence="7">Cytoplasmic side</orientation>
    </subcellularLocation>
    <subcellularLocation>
        <location evidence="7">Bacterial flagellum basal body</location>
    </subcellularLocation>
</comment>
<organism evidence="10 11">
    <name type="scientific">Haliea salexigens</name>
    <dbReference type="NCBI Taxonomy" id="287487"/>
    <lineage>
        <taxon>Bacteria</taxon>
        <taxon>Pseudomonadati</taxon>
        <taxon>Pseudomonadota</taxon>
        <taxon>Gammaproteobacteria</taxon>
        <taxon>Cellvibrionales</taxon>
        <taxon>Halieaceae</taxon>
        <taxon>Haliea</taxon>
    </lineage>
</organism>
<keyword evidence="6 7" id="KW-0472">Membrane</keyword>
<comment type="similarity">
    <text evidence="1 7">Belongs to the FliN/MopA/SpaO family.</text>
</comment>
<evidence type="ECO:0000256" key="4">
    <source>
        <dbReference type="ARBA" id="ARBA00022500"/>
    </source>
</evidence>
<dbReference type="InterPro" id="IPR001543">
    <property type="entry name" value="FliN-like_C"/>
</dbReference>
<evidence type="ECO:0000256" key="1">
    <source>
        <dbReference type="ARBA" id="ARBA00009226"/>
    </source>
</evidence>
<dbReference type="InterPro" id="IPR012826">
    <property type="entry name" value="FliN"/>
</dbReference>
<comment type="function">
    <text evidence="7">FliN is one of three proteins (FliG, FliN, FliM) that form the rotor-mounted switch complex (C ring), located at the base of the basal body. This complex interacts with the CheY and CheZ chemotaxis proteins, in addition to contacting components of the motor that determine the direction of flagellar rotation.</text>
</comment>
<feature type="domain" description="Flagellar motor switch protein FliN-like C-terminal" evidence="9">
    <location>
        <begin position="36"/>
        <end position="106"/>
    </location>
</feature>
<evidence type="ECO:0000256" key="5">
    <source>
        <dbReference type="ARBA" id="ARBA00022779"/>
    </source>
</evidence>
<dbReference type="InterPro" id="IPR051469">
    <property type="entry name" value="FliN/MopA/SpaO"/>
</dbReference>
<dbReference type="GO" id="GO:0071973">
    <property type="term" value="P:bacterial-type flagellum-dependent cell motility"/>
    <property type="evidence" value="ECO:0007669"/>
    <property type="project" value="UniProtKB-UniRule"/>
</dbReference>
<dbReference type="InterPro" id="IPR001172">
    <property type="entry name" value="FliN_T3SS_HrcQb"/>
</dbReference>
<name>A0A3C1KMP3_9GAMM</name>
<dbReference type="Proteomes" id="UP000259273">
    <property type="component" value="Unassembled WGS sequence"/>
</dbReference>
<keyword evidence="10" id="KW-0969">Cilium</keyword>
<dbReference type="EMBL" id="DMND01000132">
    <property type="protein sequence ID" value="HAN27969.1"/>
    <property type="molecule type" value="Genomic_DNA"/>
</dbReference>
<dbReference type="SUPFAM" id="SSF101801">
    <property type="entry name" value="Surface presentation of antigens (SPOA)"/>
    <property type="match status" value="1"/>
</dbReference>
<dbReference type="NCBIfam" id="TIGR02480">
    <property type="entry name" value="fliN"/>
    <property type="match status" value="1"/>
</dbReference>